<accession>A0ABS5K320</accession>
<gene>
    <name evidence="2" type="ORF">J8J04_01090</name>
</gene>
<keyword evidence="1" id="KW-0472">Membrane</keyword>
<keyword evidence="1" id="KW-1133">Transmembrane helix</keyword>
<reference evidence="2" key="1">
    <citation type="submission" date="2021-04" db="EMBL/GenBank/DDBJ databases">
        <title>Draft genome sequence of StrPh-CL8, a phytoplasma strain causing strawberry phyllody in Chile.</title>
        <authorList>
            <person name="Cui W."/>
            <person name="Zamorano A."/>
            <person name="Fiore N."/>
        </authorList>
    </citation>
    <scope>NUCLEOTIDE SEQUENCE [LARGE SCALE GENOMIC DNA]</scope>
    <source>
        <strain evidence="2">StrPh-Cl</strain>
    </source>
</reference>
<protein>
    <submittedName>
        <fullName evidence="2">Uncharacterized protein</fullName>
    </submittedName>
</protein>
<organism evidence="2 3">
    <name type="scientific">'Fragaria x ananassa' phyllody phytoplasma</name>
    <dbReference type="NCBI Taxonomy" id="2358428"/>
    <lineage>
        <taxon>Bacteria</taxon>
        <taxon>Bacillati</taxon>
        <taxon>Mycoplasmatota</taxon>
        <taxon>Mollicutes</taxon>
        <taxon>Acholeplasmatales</taxon>
        <taxon>Acholeplasmataceae</taxon>
        <taxon>Candidatus Phytoplasma</taxon>
        <taxon>16SrXIII (Mexican periwinkle virescence group)</taxon>
    </lineage>
</organism>
<name>A0ABS5K320_9MOLU</name>
<dbReference type="EMBL" id="JAGVRH010000002">
    <property type="protein sequence ID" value="MBS2126296.1"/>
    <property type="molecule type" value="Genomic_DNA"/>
</dbReference>
<sequence>MAKNIKRYYSKIKFFRRKKLTLRFFYVLVITYFRYIIITVCIFLAHKGYIWIVK</sequence>
<evidence type="ECO:0000256" key="1">
    <source>
        <dbReference type="SAM" id="Phobius"/>
    </source>
</evidence>
<dbReference type="Proteomes" id="UP000811481">
    <property type="component" value="Unassembled WGS sequence"/>
</dbReference>
<feature type="transmembrane region" description="Helical" evidence="1">
    <location>
        <begin position="20"/>
        <end position="45"/>
    </location>
</feature>
<proteinExistence type="predicted"/>
<evidence type="ECO:0000313" key="2">
    <source>
        <dbReference type="EMBL" id="MBS2126296.1"/>
    </source>
</evidence>
<evidence type="ECO:0000313" key="3">
    <source>
        <dbReference type="Proteomes" id="UP000811481"/>
    </source>
</evidence>
<keyword evidence="1" id="KW-0812">Transmembrane</keyword>
<keyword evidence="3" id="KW-1185">Reference proteome</keyword>
<comment type="caution">
    <text evidence="2">The sequence shown here is derived from an EMBL/GenBank/DDBJ whole genome shotgun (WGS) entry which is preliminary data.</text>
</comment>